<accession>A0A1Q9HRC4</accession>
<dbReference type="Proteomes" id="UP000186313">
    <property type="component" value="Unassembled WGS sequence"/>
</dbReference>
<evidence type="ECO:0000256" key="5">
    <source>
        <dbReference type="ARBA" id="ARBA00022475"/>
    </source>
</evidence>
<keyword evidence="5" id="KW-1003">Cell membrane</keyword>
<organism evidence="14 15">
    <name type="scientific">Vibrio panuliri</name>
    <dbReference type="NCBI Taxonomy" id="1381081"/>
    <lineage>
        <taxon>Bacteria</taxon>
        <taxon>Pseudomonadati</taxon>
        <taxon>Pseudomonadota</taxon>
        <taxon>Gammaproteobacteria</taxon>
        <taxon>Vibrionales</taxon>
        <taxon>Vibrionaceae</taxon>
        <taxon>Vibrio</taxon>
    </lineage>
</organism>
<name>A0A1Q9HRC4_9VIBR</name>
<keyword evidence="7 13" id="KW-0812">Transmembrane</keyword>
<evidence type="ECO:0000256" key="4">
    <source>
        <dbReference type="ARBA" id="ARBA00022448"/>
    </source>
</evidence>
<evidence type="ECO:0000256" key="7">
    <source>
        <dbReference type="ARBA" id="ARBA00022692"/>
    </source>
</evidence>
<sequence length="353" mass="38210">MTEVKQVSHRYILAATFALLVAFSLYQLWLMWPSLVITSIQWQREVNTQLADLLYDAQSNPLVVGSSLVGFSFIYGMLHSLGPGHGKVIVTTYLATHPTKVRASLILTVVSALIQALVAIALVSILLWFFSASMREVNEKSMLFVSMSYGLVAILGVVICWKAVRQLYHALRSKKPKIAALSPLVQSGKLPLVQAPNNGWQSSHSLMAGQVAPKTESHSSLCGCGHQHVVDASAINKADTWREYIGIVVTIGIRPCTGAIMVLLFANVVGLYWMGVMSAVVMAAGTALTTSMIAMLTLAGKHFIKRYLTAGSHHRPGRLLLAGSYLQLCGGLILTVIGLLLFSGQDYGISPVF</sequence>
<evidence type="ECO:0000256" key="2">
    <source>
        <dbReference type="ARBA" id="ARBA00004651"/>
    </source>
</evidence>
<feature type="transmembrane region" description="Helical" evidence="13">
    <location>
        <begin position="142"/>
        <end position="164"/>
    </location>
</feature>
<reference evidence="14 15" key="1">
    <citation type="submission" date="2016-09" db="EMBL/GenBank/DDBJ databases">
        <title>Genomic Taxonomy of the Vibrionaceae.</title>
        <authorList>
            <person name="Gonzalez-Castillo A."/>
            <person name="Gomez-Gil B."/>
            <person name="Enciso-Ibarra K."/>
        </authorList>
    </citation>
    <scope>NUCLEOTIDE SEQUENCE [LARGE SCALE GENOMIC DNA]</scope>
    <source>
        <strain evidence="14 15">CAIM 703</strain>
    </source>
</reference>
<dbReference type="GO" id="GO:0046583">
    <property type="term" value="F:monoatomic cation efflux transmembrane transporter activity"/>
    <property type="evidence" value="ECO:0007669"/>
    <property type="project" value="TreeGrafter"/>
</dbReference>
<dbReference type="InterPro" id="IPR051224">
    <property type="entry name" value="NiCoT_RcnA"/>
</dbReference>
<evidence type="ECO:0000256" key="10">
    <source>
        <dbReference type="ARBA" id="ARBA00023112"/>
    </source>
</evidence>
<keyword evidence="6" id="KW-0533">Nickel</keyword>
<feature type="transmembrane region" description="Helical" evidence="13">
    <location>
        <begin position="12"/>
        <end position="32"/>
    </location>
</feature>
<protein>
    <recommendedName>
        <fullName evidence="13">Nickel/cobalt efflux system</fullName>
    </recommendedName>
</protein>
<comment type="function">
    <text evidence="1">Efflux system for nickel and cobalt.</text>
</comment>
<evidence type="ECO:0000256" key="11">
    <source>
        <dbReference type="ARBA" id="ARBA00023136"/>
    </source>
</evidence>
<dbReference type="Pfam" id="PF03824">
    <property type="entry name" value="NicO"/>
    <property type="match status" value="1"/>
</dbReference>
<keyword evidence="9" id="KW-0406">Ion transport</keyword>
<proteinExistence type="inferred from homology"/>
<feature type="transmembrane region" description="Helical" evidence="13">
    <location>
        <begin position="62"/>
        <end position="82"/>
    </location>
</feature>
<feature type="transmembrane region" description="Helical" evidence="13">
    <location>
        <begin position="103"/>
        <end position="130"/>
    </location>
</feature>
<dbReference type="PANTHER" id="PTHR40659">
    <property type="entry name" value="NICKEL/COBALT EFFLUX SYSTEM RCNA"/>
    <property type="match status" value="1"/>
</dbReference>
<keyword evidence="11 13" id="KW-0472">Membrane</keyword>
<comment type="subcellular location">
    <subcellularLocation>
        <location evidence="2 13">Cell membrane</location>
        <topology evidence="2 13">Multi-pass membrane protein</topology>
    </subcellularLocation>
</comment>
<dbReference type="GO" id="GO:0015099">
    <property type="term" value="F:nickel cation transmembrane transporter activity"/>
    <property type="evidence" value="ECO:0007669"/>
    <property type="project" value="UniProtKB-UniRule"/>
</dbReference>
<dbReference type="OrthoDB" id="9812956at2"/>
<keyword evidence="4 13" id="KW-0813">Transport</keyword>
<feature type="transmembrane region" description="Helical" evidence="13">
    <location>
        <begin position="272"/>
        <end position="298"/>
    </location>
</feature>
<dbReference type="GO" id="GO:0006824">
    <property type="term" value="P:cobalt ion transport"/>
    <property type="evidence" value="ECO:0007669"/>
    <property type="project" value="UniProtKB-KW"/>
</dbReference>
<keyword evidence="3" id="KW-0171">Cobalt transport</keyword>
<dbReference type="EMBL" id="MJMJ01000001">
    <property type="protein sequence ID" value="OLQ93434.1"/>
    <property type="molecule type" value="Genomic_DNA"/>
</dbReference>
<evidence type="ECO:0000256" key="12">
    <source>
        <dbReference type="ARBA" id="ARBA00023285"/>
    </source>
</evidence>
<feature type="transmembrane region" description="Helical" evidence="13">
    <location>
        <begin position="319"/>
        <end position="342"/>
    </location>
</feature>
<dbReference type="RefSeq" id="WP_075706071.1">
    <property type="nucleotide sequence ID" value="NZ_MJMJ01000001.1"/>
</dbReference>
<comment type="similarity">
    <text evidence="13">Belongs to the NiCoT transporter (TC 2.A.52) family.</text>
</comment>
<dbReference type="AlphaFoldDB" id="A0A1Q9HRC4"/>
<evidence type="ECO:0000313" key="14">
    <source>
        <dbReference type="EMBL" id="OLQ93434.1"/>
    </source>
</evidence>
<evidence type="ECO:0000256" key="6">
    <source>
        <dbReference type="ARBA" id="ARBA00022596"/>
    </source>
</evidence>
<evidence type="ECO:0000256" key="1">
    <source>
        <dbReference type="ARBA" id="ARBA00002510"/>
    </source>
</evidence>
<keyword evidence="12" id="KW-0170">Cobalt</keyword>
<dbReference type="STRING" id="1381081.BIY22_02795"/>
<evidence type="ECO:0000256" key="13">
    <source>
        <dbReference type="RuleBase" id="RU362101"/>
    </source>
</evidence>
<keyword evidence="8 13" id="KW-1133">Transmembrane helix</keyword>
<dbReference type="GO" id="GO:0010045">
    <property type="term" value="P:response to nickel cation"/>
    <property type="evidence" value="ECO:0007669"/>
    <property type="project" value="TreeGrafter"/>
</dbReference>
<evidence type="ECO:0000256" key="9">
    <source>
        <dbReference type="ARBA" id="ARBA00023065"/>
    </source>
</evidence>
<keyword evidence="10" id="KW-0921">Nickel transport</keyword>
<dbReference type="InterPro" id="IPR011541">
    <property type="entry name" value="Ni/Co_transpt_high_affinity"/>
</dbReference>
<dbReference type="PANTHER" id="PTHR40659:SF1">
    <property type="entry name" value="NICKEL_COBALT EFFLUX SYSTEM RCNA"/>
    <property type="match status" value="1"/>
</dbReference>
<gene>
    <name evidence="14" type="ORF">BIY22_02795</name>
</gene>
<evidence type="ECO:0000256" key="3">
    <source>
        <dbReference type="ARBA" id="ARBA00022426"/>
    </source>
</evidence>
<evidence type="ECO:0000313" key="15">
    <source>
        <dbReference type="Proteomes" id="UP000186313"/>
    </source>
</evidence>
<comment type="caution">
    <text evidence="14">The sequence shown here is derived from an EMBL/GenBank/DDBJ whole genome shotgun (WGS) entry which is preliminary data.</text>
</comment>
<dbReference type="GO" id="GO:0032025">
    <property type="term" value="P:response to cobalt ion"/>
    <property type="evidence" value="ECO:0007669"/>
    <property type="project" value="TreeGrafter"/>
</dbReference>
<dbReference type="GO" id="GO:0005886">
    <property type="term" value="C:plasma membrane"/>
    <property type="evidence" value="ECO:0007669"/>
    <property type="project" value="UniProtKB-SubCell"/>
</dbReference>
<feature type="transmembrane region" description="Helical" evidence="13">
    <location>
        <begin position="244"/>
        <end position="266"/>
    </location>
</feature>
<evidence type="ECO:0000256" key="8">
    <source>
        <dbReference type="ARBA" id="ARBA00022989"/>
    </source>
</evidence>